<dbReference type="AlphaFoldDB" id="Q311Z7"/>
<accession>Q311Z7</accession>
<protein>
    <submittedName>
        <fullName evidence="1">Uncharacterized protein</fullName>
    </submittedName>
</protein>
<dbReference type="Proteomes" id="UP000002710">
    <property type="component" value="Chromosome"/>
</dbReference>
<sequence length="137" mass="14608">MAARQPVILAADNLDQLLTDTCRQINETARRCPAESTPPVPRGFAIFSFIMPAAIIGVTAAVLYGTAPLLLAVSGVAAFLIMMCKPCHKGLRPAAARASAAIQNMLNADHKPYGWHPAAPALCPVRCTPRTGRKFRS</sequence>
<dbReference type="HOGENOM" id="CLU_1861933_0_0_7"/>
<gene>
    <name evidence="1" type="ordered locus">Dde_1450</name>
</gene>
<keyword evidence="2" id="KW-1185">Reference proteome</keyword>
<reference evidence="1 2" key="1">
    <citation type="journal article" date="2011" name="J. Bacteriol.">
        <title>Complete genome sequence and updated annotation of Desulfovibrio alaskensis G20.</title>
        <authorList>
            <person name="Hauser L.J."/>
            <person name="Land M.L."/>
            <person name="Brown S.D."/>
            <person name="Larimer F."/>
            <person name="Keller K.L."/>
            <person name="Rapp-Giles B.J."/>
            <person name="Price M.N."/>
            <person name="Lin M."/>
            <person name="Bruce D.C."/>
            <person name="Detter J.C."/>
            <person name="Tapia R."/>
            <person name="Han C.S."/>
            <person name="Goodwin L.A."/>
            <person name="Cheng J.F."/>
            <person name="Pitluck S."/>
            <person name="Copeland A."/>
            <person name="Lucas S."/>
            <person name="Nolan M."/>
            <person name="Lapidus A.L."/>
            <person name="Palumbo A.V."/>
            <person name="Wall J.D."/>
        </authorList>
    </citation>
    <scope>NUCLEOTIDE SEQUENCE [LARGE SCALE GENOMIC DNA]</scope>
    <source>
        <strain evidence="2">ATCC BAA 1058 / DSM 17464 / G20</strain>
    </source>
</reference>
<evidence type="ECO:0000313" key="1">
    <source>
        <dbReference type="EMBL" id="ABB38249.1"/>
    </source>
</evidence>
<dbReference type="STRING" id="207559.Dde_1450"/>
<name>Q311Z7_OLEA2</name>
<evidence type="ECO:0000313" key="2">
    <source>
        <dbReference type="Proteomes" id="UP000002710"/>
    </source>
</evidence>
<dbReference type="RefSeq" id="WP_011367418.1">
    <property type="nucleotide sequence ID" value="NC_007519.1"/>
</dbReference>
<proteinExistence type="predicted"/>
<organism evidence="1 2">
    <name type="scientific">Oleidesulfovibrio alaskensis (strain ATCC BAA-1058 / DSM 17464 / G20)</name>
    <name type="common">Desulfovibrio alaskensis</name>
    <dbReference type="NCBI Taxonomy" id="207559"/>
    <lineage>
        <taxon>Bacteria</taxon>
        <taxon>Pseudomonadati</taxon>
        <taxon>Thermodesulfobacteriota</taxon>
        <taxon>Desulfovibrionia</taxon>
        <taxon>Desulfovibrionales</taxon>
        <taxon>Desulfovibrionaceae</taxon>
        <taxon>Oleidesulfovibrio</taxon>
    </lineage>
</organism>
<dbReference type="EMBL" id="CP000112">
    <property type="protein sequence ID" value="ABB38249.1"/>
    <property type="molecule type" value="Genomic_DNA"/>
</dbReference>
<dbReference type="KEGG" id="dde:Dde_1450"/>